<dbReference type="KEGG" id="osn:115228190"/>
<evidence type="ECO:0000313" key="2">
    <source>
        <dbReference type="RefSeq" id="XP_029654692.1"/>
    </source>
</evidence>
<protein>
    <submittedName>
        <fullName evidence="2">Uncharacterized protein LOC115228190</fullName>
    </submittedName>
</protein>
<dbReference type="AlphaFoldDB" id="A0A6P7TZJ9"/>
<gene>
    <name evidence="2" type="primary">LOC115228190</name>
</gene>
<dbReference type="RefSeq" id="XP_029654692.1">
    <property type="nucleotide sequence ID" value="XM_029798832.1"/>
</dbReference>
<evidence type="ECO:0000313" key="1">
    <source>
        <dbReference type="Proteomes" id="UP000515154"/>
    </source>
</evidence>
<sequence>MEIRVDTTLQTDVHVKNNRPDIFVLDKTKNEITLIEVGITSHAMLKQVEVEKLHKYDLLAGELSQIHGAKFIFTSDDAGSSLAGLLIGIYLSYFKTLIPNDTVHSKTMSVLLDAIYRAIPYAETEMLKSGTVEINAELKDARLEGIRKVFCRQKVVPDPSLICNAPTSNPVNSGSSNSSSNFVYSGSDTEDYLVEHDSSRVDEFVFVDKKRGHNPKHQKHL</sequence>
<accession>A0A6P7TZJ9</accession>
<keyword evidence="1" id="KW-1185">Reference proteome</keyword>
<organism evidence="1 2">
    <name type="scientific">Octopus sinensis</name>
    <name type="common">East Asian common octopus</name>
    <dbReference type="NCBI Taxonomy" id="2607531"/>
    <lineage>
        <taxon>Eukaryota</taxon>
        <taxon>Metazoa</taxon>
        <taxon>Spiralia</taxon>
        <taxon>Lophotrochozoa</taxon>
        <taxon>Mollusca</taxon>
        <taxon>Cephalopoda</taxon>
        <taxon>Coleoidea</taxon>
        <taxon>Octopodiformes</taxon>
        <taxon>Octopoda</taxon>
        <taxon>Incirrata</taxon>
        <taxon>Octopodidae</taxon>
        <taxon>Octopus</taxon>
    </lineage>
</organism>
<proteinExistence type="predicted"/>
<reference evidence="2" key="1">
    <citation type="submission" date="2025-08" db="UniProtKB">
        <authorList>
            <consortium name="RefSeq"/>
        </authorList>
    </citation>
    <scope>IDENTIFICATION</scope>
</reference>
<dbReference type="Proteomes" id="UP000515154">
    <property type="component" value="Unplaced"/>
</dbReference>
<name>A0A6P7TZJ9_9MOLL</name>